<sequence>MQIQNKWNRAMIDLVFPRRCPICDEVMPYGAKGICGKHELLPYVTEPTCMKCGKSLDDEELEYCADCRTHIRSFERAYPVFRYVEPVASSVLAIKYHNKREYVEYYGSLVAERIRKAGLAERLQIILPVPVHRSKLRKRGYNQAELLADVVGRRLDIPVDNGHLLRVSDTTPQKELSPLERANNIKQALEVRALPAEWKTVLLIDDIYTTGATVQACTEALQEAGVEQVYVGVICIGEGR</sequence>
<dbReference type="Pfam" id="PF00156">
    <property type="entry name" value="Pribosyltran"/>
    <property type="match status" value="1"/>
</dbReference>
<dbReference type="SUPFAM" id="SSF53271">
    <property type="entry name" value="PRTase-like"/>
    <property type="match status" value="1"/>
</dbReference>
<dbReference type="InterPro" id="IPR000836">
    <property type="entry name" value="PRTase_dom"/>
</dbReference>
<dbReference type="EMBL" id="JACOOX010000001">
    <property type="protein sequence ID" value="MBC5661720.1"/>
    <property type="molecule type" value="Genomic_DNA"/>
</dbReference>
<feature type="domain" description="Double zinc ribbon" evidence="3">
    <location>
        <begin position="12"/>
        <end position="68"/>
    </location>
</feature>
<feature type="domain" description="Phosphoribosyltransferase" evidence="2">
    <location>
        <begin position="197"/>
        <end position="235"/>
    </location>
</feature>
<name>A0A8I0DT89_9FIRM</name>
<evidence type="ECO:0000313" key="5">
    <source>
        <dbReference type="Proteomes" id="UP000615234"/>
    </source>
</evidence>
<dbReference type="PANTHER" id="PTHR47505">
    <property type="entry name" value="DNA UTILIZATION PROTEIN YHGH"/>
    <property type="match status" value="1"/>
</dbReference>
<dbReference type="PANTHER" id="PTHR47505:SF1">
    <property type="entry name" value="DNA UTILIZATION PROTEIN YHGH"/>
    <property type="match status" value="1"/>
</dbReference>
<dbReference type="RefSeq" id="WP_117784691.1">
    <property type="nucleotide sequence ID" value="NZ_JACOOX010000001.1"/>
</dbReference>
<dbReference type="Proteomes" id="UP000615234">
    <property type="component" value="Unassembled WGS sequence"/>
</dbReference>
<protein>
    <submittedName>
        <fullName evidence="4">ComF family protein</fullName>
    </submittedName>
</protein>
<dbReference type="InterPro" id="IPR044005">
    <property type="entry name" value="DZR_2"/>
</dbReference>
<keyword evidence="5" id="KW-1185">Reference proteome</keyword>
<comment type="similarity">
    <text evidence="1">Belongs to the ComF/GntX family.</text>
</comment>
<gene>
    <name evidence="4" type="ORF">H8S09_02230</name>
</gene>
<evidence type="ECO:0000259" key="2">
    <source>
        <dbReference type="Pfam" id="PF00156"/>
    </source>
</evidence>
<accession>A0A8I0DT89</accession>
<comment type="caution">
    <text evidence="4">The sequence shown here is derived from an EMBL/GenBank/DDBJ whole genome shotgun (WGS) entry which is preliminary data.</text>
</comment>
<dbReference type="InterPro" id="IPR029057">
    <property type="entry name" value="PRTase-like"/>
</dbReference>
<proteinExistence type="inferred from homology"/>
<dbReference type="Pfam" id="PF18912">
    <property type="entry name" value="DZR_2"/>
    <property type="match status" value="1"/>
</dbReference>
<evidence type="ECO:0000313" key="4">
    <source>
        <dbReference type="EMBL" id="MBC5661720.1"/>
    </source>
</evidence>
<dbReference type="AlphaFoldDB" id="A0A8I0DT89"/>
<organism evidence="4 5">
    <name type="scientific">Coprococcus hominis</name>
    <name type="common">ex Liu et al. 2022</name>
    <dbReference type="NCBI Taxonomy" id="2763039"/>
    <lineage>
        <taxon>Bacteria</taxon>
        <taxon>Bacillati</taxon>
        <taxon>Bacillota</taxon>
        <taxon>Clostridia</taxon>
        <taxon>Lachnospirales</taxon>
        <taxon>Lachnospiraceae</taxon>
        <taxon>Coprococcus</taxon>
    </lineage>
</organism>
<evidence type="ECO:0000259" key="3">
    <source>
        <dbReference type="Pfam" id="PF18912"/>
    </source>
</evidence>
<dbReference type="CDD" id="cd06223">
    <property type="entry name" value="PRTases_typeI"/>
    <property type="match status" value="1"/>
</dbReference>
<reference evidence="4 5" key="1">
    <citation type="submission" date="2020-08" db="EMBL/GenBank/DDBJ databases">
        <title>Genome public.</title>
        <authorList>
            <person name="Liu C."/>
            <person name="Sun Q."/>
        </authorList>
    </citation>
    <scope>NUCLEOTIDE SEQUENCE [LARGE SCALE GENOMIC DNA]</scope>
    <source>
        <strain evidence="4 5">NSJ-10</strain>
    </source>
</reference>
<dbReference type="Gene3D" id="3.40.50.2020">
    <property type="match status" value="1"/>
</dbReference>
<evidence type="ECO:0000256" key="1">
    <source>
        <dbReference type="ARBA" id="ARBA00008007"/>
    </source>
</evidence>
<dbReference type="InterPro" id="IPR051910">
    <property type="entry name" value="ComF/GntX_DNA_util-trans"/>
</dbReference>